<dbReference type="STRING" id="1314800.A0A1B7N1N5"/>
<evidence type="ECO:0000313" key="1">
    <source>
        <dbReference type="EMBL" id="OAX38721.1"/>
    </source>
</evidence>
<dbReference type="EMBL" id="KV448280">
    <property type="protein sequence ID" value="OAX38721.1"/>
    <property type="molecule type" value="Genomic_DNA"/>
</dbReference>
<organism evidence="1 2">
    <name type="scientific">Rhizopogon vinicolor AM-OR11-026</name>
    <dbReference type="NCBI Taxonomy" id="1314800"/>
    <lineage>
        <taxon>Eukaryota</taxon>
        <taxon>Fungi</taxon>
        <taxon>Dikarya</taxon>
        <taxon>Basidiomycota</taxon>
        <taxon>Agaricomycotina</taxon>
        <taxon>Agaricomycetes</taxon>
        <taxon>Agaricomycetidae</taxon>
        <taxon>Boletales</taxon>
        <taxon>Suillineae</taxon>
        <taxon>Rhizopogonaceae</taxon>
        <taxon>Rhizopogon</taxon>
    </lineage>
</organism>
<protein>
    <submittedName>
        <fullName evidence="1">Uncharacterized protein</fullName>
    </submittedName>
</protein>
<dbReference type="OrthoDB" id="3036013at2759"/>
<keyword evidence="2" id="KW-1185">Reference proteome</keyword>
<dbReference type="Proteomes" id="UP000092154">
    <property type="component" value="Unassembled WGS sequence"/>
</dbReference>
<reference evidence="1 2" key="1">
    <citation type="submission" date="2016-06" db="EMBL/GenBank/DDBJ databases">
        <title>Comparative genomics of the ectomycorrhizal sister species Rhizopogon vinicolor and Rhizopogon vesiculosus (Basidiomycota: Boletales) reveals a divergence of the mating type B locus.</title>
        <authorList>
            <consortium name="DOE Joint Genome Institute"/>
            <person name="Mujic A.B."/>
            <person name="Kuo A."/>
            <person name="Tritt A."/>
            <person name="Lipzen A."/>
            <person name="Chen C."/>
            <person name="Johnson J."/>
            <person name="Sharma A."/>
            <person name="Barry K."/>
            <person name="Grigoriev I.V."/>
            <person name="Spatafora J.W."/>
        </authorList>
    </citation>
    <scope>NUCLEOTIDE SEQUENCE [LARGE SCALE GENOMIC DNA]</scope>
    <source>
        <strain evidence="1 2">AM-OR11-026</strain>
    </source>
</reference>
<proteinExistence type="predicted"/>
<name>A0A1B7N1N5_9AGAM</name>
<gene>
    <name evidence="1" type="ORF">K503DRAFT_138026</name>
</gene>
<dbReference type="AlphaFoldDB" id="A0A1B7N1N5"/>
<sequence>MSDVDIVHHLKDHYDQEEYGLRVITFRRMRNTWGWRRSRQQRHTLESIEQFVREFRHDFPTEVPRPSDETCDNTEQFDFHVPRELISKLLKITEPTAVQVRLRGRLRRRRFWCAGVNDGVASVSFRVYLL</sequence>
<dbReference type="InParanoid" id="A0A1B7N1N5"/>
<evidence type="ECO:0000313" key="2">
    <source>
        <dbReference type="Proteomes" id="UP000092154"/>
    </source>
</evidence>
<accession>A0A1B7N1N5</accession>